<accession>A0ABX1S7Z9</accession>
<evidence type="ECO:0000256" key="3">
    <source>
        <dbReference type="ARBA" id="ARBA00016337"/>
    </source>
</evidence>
<proteinExistence type="predicted"/>
<keyword evidence="12" id="KW-1185">Reference proteome</keyword>
<dbReference type="Proteomes" id="UP000820669">
    <property type="component" value="Unassembled WGS sequence"/>
</dbReference>
<reference evidence="11 12" key="1">
    <citation type="submission" date="2020-04" db="EMBL/GenBank/DDBJ databases">
        <authorList>
            <person name="Klaysubun C."/>
            <person name="Duangmal K."/>
            <person name="Lipun K."/>
        </authorList>
    </citation>
    <scope>NUCLEOTIDE SEQUENCE [LARGE SCALE GENOMIC DNA]</scope>
    <source>
        <strain evidence="11 12">K10HN5</strain>
    </source>
</reference>
<dbReference type="SUPFAM" id="SSF143631">
    <property type="entry name" value="ApbE-like"/>
    <property type="match status" value="1"/>
</dbReference>
<comment type="caution">
    <text evidence="11">The sequence shown here is derived from an EMBL/GenBank/DDBJ whole genome shotgun (WGS) entry which is preliminary data.</text>
</comment>
<keyword evidence="8" id="KW-0460">Magnesium</keyword>
<keyword evidence="6" id="KW-0479">Metal-binding</keyword>
<organism evidence="11 12">
    <name type="scientific">Pseudonocardia acidicola</name>
    <dbReference type="NCBI Taxonomy" id="2724939"/>
    <lineage>
        <taxon>Bacteria</taxon>
        <taxon>Bacillati</taxon>
        <taxon>Actinomycetota</taxon>
        <taxon>Actinomycetes</taxon>
        <taxon>Pseudonocardiales</taxon>
        <taxon>Pseudonocardiaceae</taxon>
        <taxon>Pseudonocardia</taxon>
    </lineage>
</organism>
<sequence>MPLLETLPVGPDTAQWPLWSTTARIVVTDPGVLATARAVVEARTAAVEEACSRFRADSELSRLPVDGRPVRIGPLLAELVAAALLAAQRTAGDVDPTLGRALSELGYDRDFALIPPRAAVPPGPVVREPAWQRIRLHDGALTVPAGVRLDLGATAKAWTADRCARDVVEHCGGGALVALGGDIATAGEAPAGGWQIRVQDRPEDPAIVVTLAAGGAVATSSTVSRAWTRGGHRVHHVLDPRTGASAAPAWRTVTVAAGSCLEANTLTTAAVVRGLDALPWLRGLGVAARLVGSGAKVVTLGGWPGQVRS</sequence>
<evidence type="ECO:0000256" key="7">
    <source>
        <dbReference type="ARBA" id="ARBA00022827"/>
    </source>
</evidence>
<gene>
    <name evidence="11" type="ORF">HF526_10260</name>
</gene>
<dbReference type="GO" id="GO:0016740">
    <property type="term" value="F:transferase activity"/>
    <property type="evidence" value="ECO:0007669"/>
    <property type="project" value="UniProtKB-KW"/>
</dbReference>
<dbReference type="Gene3D" id="3.10.520.10">
    <property type="entry name" value="ApbE-like domains"/>
    <property type="match status" value="1"/>
</dbReference>
<evidence type="ECO:0000256" key="10">
    <source>
        <dbReference type="ARBA" id="ARBA00048540"/>
    </source>
</evidence>
<protein>
    <recommendedName>
        <fullName evidence="3">FAD:protein FMN transferase</fullName>
        <ecNumber evidence="2">2.7.1.180</ecNumber>
    </recommendedName>
    <alternativeName>
        <fullName evidence="9">Flavin transferase</fullName>
    </alternativeName>
</protein>
<evidence type="ECO:0000256" key="8">
    <source>
        <dbReference type="ARBA" id="ARBA00022842"/>
    </source>
</evidence>
<dbReference type="RefSeq" id="WP_169381134.1">
    <property type="nucleotide sequence ID" value="NZ_JAAXLA010000014.1"/>
</dbReference>
<evidence type="ECO:0000256" key="5">
    <source>
        <dbReference type="ARBA" id="ARBA00022679"/>
    </source>
</evidence>
<dbReference type="InterPro" id="IPR024932">
    <property type="entry name" value="ApbE"/>
</dbReference>
<evidence type="ECO:0000256" key="1">
    <source>
        <dbReference type="ARBA" id="ARBA00001946"/>
    </source>
</evidence>
<dbReference type="EMBL" id="JAAXLA010000014">
    <property type="protein sequence ID" value="NMH97689.1"/>
    <property type="molecule type" value="Genomic_DNA"/>
</dbReference>
<keyword evidence="5 11" id="KW-0808">Transferase</keyword>
<evidence type="ECO:0000256" key="2">
    <source>
        <dbReference type="ARBA" id="ARBA00011955"/>
    </source>
</evidence>
<dbReference type="InterPro" id="IPR003374">
    <property type="entry name" value="ApbE-like_sf"/>
</dbReference>
<comment type="cofactor">
    <cofactor evidence="1">
        <name>Mg(2+)</name>
        <dbReference type="ChEBI" id="CHEBI:18420"/>
    </cofactor>
</comment>
<evidence type="ECO:0000256" key="9">
    <source>
        <dbReference type="ARBA" id="ARBA00031306"/>
    </source>
</evidence>
<evidence type="ECO:0000256" key="6">
    <source>
        <dbReference type="ARBA" id="ARBA00022723"/>
    </source>
</evidence>
<evidence type="ECO:0000313" key="11">
    <source>
        <dbReference type="EMBL" id="NMH97689.1"/>
    </source>
</evidence>
<dbReference type="EC" id="2.7.1.180" evidence="2"/>
<keyword evidence="7" id="KW-0274">FAD</keyword>
<evidence type="ECO:0000313" key="12">
    <source>
        <dbReference type="Proteomes" id="UP000820669"/>
    </source>
</evidence>
<dbReference type="PANTHER" id="PTHR30040:SF2">
    <property type="entry name" value="FAD:PROTEIN FMN TRANSFERASE"/>
    <property type="match status" value="1"/>
</dbReference>
<keyword evidence="4" id="KW-0285">Flavoprotein</keyword>
<dbReference type="PANTHER" id="PTHR30040">
    <property type="entry name" value="THIAMINE BIOSYNTHESIS LIPOPROTEIN APBE"/>
    <property type="match status" value="1"/>
</dbReference>
<comment type="catalytic activity">
    <reaction evidence="10">
        <text>L-threonyl-[protein] + FAD = FMN-L-threonyl-[protein] + AMP + H(+)</text>
        <dbReference type="Rhea" id="RHEA:36847"/>
        <dbReference type="Rhea" id="RHEA-COMP:11060"/>
        <dbReference type="Rhea" id="RHEA-COMP:11061"/>
        <dbReference type="ChEBI" id="CHEBI:15378"/>
        <dbReference type="ChEBI" id="CHEBI:30013"/>
        <dbReference type="ChEBI" id="CHEBI:57692"/>
        <dbReference type="ChEBI" id="CHEBI:74257"/>
        <dbReference type="ChEBI" id="CHEBI:456215"/>
        <dbReference type="EC" id="2.7.1.180"/>
    </reaction>
</comment>
<name>A0ABX1S7Z9_9PSEU</name>
<dbReference type="Pfam" id="PF02424">
    <property type="entry name" value="ApbE"/>
    <property type="match status" value="1"/>
</dbReference>
<evidence type="ECO:0000256" key="4">
    <source>
        <dbReference type="ARBA" id="ARBA00022630"/>
    </source>
</evidence>